<feature type="transmembrane region" description="Helical" evidence="7">
    <location>
        <begin position="285"/>
        <end position="307"/>
    </location>
</feature>
<dbReference type="Gene3D" id="1.10.3720.10">
    <property type="entry name" value="MetI-like"/>
    <property type="match status" value="1"/>
</dbReference>
<feature type="domain" description="ABC transmembrane type-1" evidence="8">
    <location>
        <begin position="95"/>
        <end position="304"/>
    </location>
</feature>
<dbReference type="EMBL" id="CP042263">
    <property type="protein sequence ID" value="QDY70767.1"/>
    <property type="molecule type" value="Genomic_DNA"/>
</dbReference>
<accession>A0A5B8J8I4</accession>
<dbReference type="PANTHER" id="PTHR43163">
    <property type="entry name" value="DIPEPTIDE TRANSPORT SYSTEM PERMEASE PROTEIN DPPB-RELATED"/>
    <property type="match status" value="1"/>
</dbReference>
<evidence type="ECO:0000256" key="2">
    <source>
        <dbReference type="ARBA" id="ARBA00022448"/>
    </source>
</evidence>
<feature type="transmembrane region" description="Helical" evidence="7">
    <location>
        <begin position="235"/>
        <end position="256"/>
    </location>
</feature>
<organism evidence="9 10">
    <name type="scientific">Qingshengfaniella alkalisoli</name>
    <dbReference type="NCBI Taxonomy" id="2599296"/>
    <lineage>
        <taxon>Bacteria</taxon>
        <taxon>Pseudomonadati</taxon>
        <taxon>Pseudomonadota</taxon>
        <taxon>Alphaproteobacteria</taxon>
        <taxon>Rhodobacterales</taxon>
        <taxon>Paracoccaceae</taxon>
        <taxon>Qingshengfaniella</taxon>
    </lineage>
</organism>
<keyword evidence="2 7" id="KW-0813">Transport</keyword>
<keyword evidence="10" id="KW-1185">Reference proteome</keyword>
<evidence type="ECO:0000256" key="5">
    <source>
        <dbReference type="ARBA" id="ARBA00022989"/>
    </source>
</evidence>
<evidence type="ECO:0000259" key="8">
    <source>
        <dbReference type="PROSITE" id="PS50928"/>
    </source>
</evidence>
<evidence type="ECO:0000256" key="7">
    <source>
        <dbReference type="RuleBase" id="RU363032"/>
    </source>
</evidence>
<dbReference type="InterPro" id="IPR035906">
    <property type="entry name" value="MetI-like_sf"/>
</dbReference>
<sequence length="313" mass="34106">MTSYVLQRFAGMLVVMFLVLTTVFIVVRLAPGDPAALMLGPEATPQDVADLRARLGLDRSIPVQYAQFLVDVVRGDLGQSIFFNQPVGSLLLQRAEPTIFLSLFSILIAVSIALPIGIASAYTRGTLFDQGTISTAMLAASVPSFWLGLIFQQQLGTRLGWFPVSGYGGPDTSFIERMRYLILPSIVLGIVNSALIIRFTRASMLDILSDDFIRTARSKGMSEWQVVIKHGLKNALIPIVTVIGLTFALLISGAVVTERVFNLPGIGSLVVGAVLRRDYPTIQGALIVVAGLYVLINFLIDMLYLVIDPRVKY</sequence>
<dbReference type="AlphaFoldDB" id="A0A5B8J8I4"/>
<gene>
    <name evidence="9" type="ORF">FPZ52_13705</name>
</gene>
<comment type="subcellular location">
    <subcellularLocation>
        <location evidence="1 7">Cell membrane</location>
        <topology evidence="1 7">Multi-pass membrane protein</topology>
    </subcellularLocation>
</comment>
<feature type="transmembrane region" description="Helical" evidence="7">
    <location>
        <begin position="131"/>
        <end position="151"/>
    </location>
</feature>
<keyword evidence="4 7" id="KW-0812">Transmembrane</keyword>
<keyword evidence="5 7" id="KW-1133">Transmembrane helix</keyword>
<dbReference type="InterPro" id="IPR045621">
    <property type="entry name" value="BPD_transp_1_N"/>
</dbReference>
<dbReference type="OrthoDB" id="9807402at2"/>
<evidence type="ECO:0000313" key="9">
    <source>
        <dbReference type="EMBL" id="QDY70767.1"/>
    </source>
</evidence>
<feature type="transmembrane region" description="Helical" evidence="7">
    <location>
        <begin position="12"/>
        <end position="30"/>
    </location>
</feature>
<dbReference type="PANTHER" id="PTHR43163:SF3">
    <property type="entry name" value="PEPTIDE ABC TRANSPORTER PERMEASE PROTEIN"/>
    <property type="match status" value="1"/>
</dbReference>
<evidence type="ECO:0000256" key="3">
    <source>
        <dbReference type="ARBA" id="ARBA00022475"/>
    </source>
</evidence>
<geneLocation type="plasmid" evidence="9 10">
    <name>unnamed2</name>
</geneLocation>
<name>A0A5B8J8I4_9RHOB</name>
<comment type="similarity">
    <text evidence="7">Belongs to the binding-protein-dependent transport system permease family.</text>
</comment>
<keyword evidence="9" id="KW-0614">Plasmid</keyword>
<dbReference type="Proteomes" id="UP000318483">
    <property type="component" value="Plasmid unnamed2"/>
</dbReference>
<dbReference type="GO" id="GO:0055085">
    <property type="term" value="P:transmembrane transport"/>
    <property type="evidence" value="ECO:0007669"/>
    <property type="project" value="InterPro"/>
</dbReference>
<dbReference type="PROSITE" id="PS50928">
    <property type="entry name" value="ABC_TM1"/>
    <property type="match status" value="1"/>
</dbReference>
<dbReference type="SUPFAM" id="SSF161098">
    <property type="entry name" value="MetI-like"/>
    <property type="match status" value="1"/>
</dbReference>
<proteinExistence type="inferred from homology"/>
<dbReference type="Pfam" id="PF00528">
    <property type="entry name" value="BPD_transp_1"/>
    <property type="match status" value="1"/>
</dbReference>
<dbReference type="CDD" id="cd06261">
    <property type="entry name" value="TM_PBP2"/>
    <property type="match status" value="1"/>
</dbReference>
<evidence type="ECO:0000256" key="6">
    <source>
        <dbReference type="ARBA" id="ARBA00023136"/>
    </source>
</evidence>
<keyword evidence="3" id="KW-1003">Cell membrane</keyword>
<reference evidence="9 10" key="1">
    <citation type="submission" date="2019-07" db="EMBL/GenBank/DDBJ databases">
        <title>Litoreibacter alkalisoli sp. nov., isolated from saline-alkaline soil.</title>
        <authorList>
            <person name="Wang S."/>
            <person name="Xu L."/>
            <person name="Xing Y.-T."/>
            <person name="Sun J.-Q."/>
        </authorList>
    </citation>
    <scope>NUCLEOTIDE SEQUENCE [LARGE SCALE GENOMIC DNA]</scope>
    <source>
        <strain evidence="9 10">LN3S51</strain>
        <plasmid evidence="9 10">unnamed2</plasmid>
    </source>
</reference>
<feature type="transmembrane region" description="Helical" evidence="7">
    <location>
        <begin position="180"/>
        <end position="199"/>
    </location>
</feature>
<evidence type="ECO:0000313" key="10">
    <source>
        <dbReference type="Proteomes" id="UP000318483"/>
    </source>
</evidence>
<evidence type="ECO:0000256" key="1">
    <source>
        <dbReference type="ARBA" id="ARBA00004651"/>
    </source>
</evidence>
<dbReference type="RefSeq" id="WP_146366183.1">
    <property type="nucleotide sequence ID" value="NZ_CP042263.1"/>
</dbReference>
<protein>
    <submittedName>
        <fullName evidence="9">ABC transporter permease</fullName>
    </submittedName>
</protein>
<dbReference type="Pfam" id="PF19300">
    <property type="entry name" value="BPD_transp_1_N"/>
    <property type="match status" value="1"/>
</dbReference>
<evidence type="ECO:0000256" key="4">
    <source>
        <dbReference type="ARBA" id="ARBA00022692"/>
    </source>
</evidence>
<dbReference type="GO" id="GO:0005886">
    <property type="term" value="C:plasma membrane"/>
    <property type="evidence" value="ECO:0007669"/>
    <property type="project" value="UniProtKB-SubCell"/>
</dbReference>
<keyword evidence="6 7" id="KW-0472">Membrane</keyword>
<dbReference type="InterPro" id="IPR000515">
    <property type="entry name" value="MetI-like"/>
</dbReference>
<feature type="transmembrane region" description="Helical" evidence="7">
    <location>
        <begin position="99"/>
        <end position="119"/>
    </location>
</feature>
<dbReference type="KEGG" id="lit:FPZ52_13705"/>